<organism evidence="2 3">
    <name type="scientific">Limimonas halophila</name>
    <dbReference type="NCBI Taxonomy" id="1082479"/>
    <lineage>
        <taxon>Bacteria</taxon>
        <taxon>Pseudomonadati</taxon>
        <taxon>Pseudomonadota</taxon>
        <taxon>Alphaproteobacteria</taxon>
        <taxon>Rhodospirillales</taxon>
        <taxon>Rhodovibrionaceae</taxon>
        <taxon>Limimonas</taxon>
    </lineage>
</organism>
<reference evidence="2 3" key="1">
    <citation type="submission" date="2016-10" db="EMBL/GenBank/DDBJ databases">
        <authorList>
            <person name="de Groot N.N."/>
        </authorList>
    </citation>
    <scope>NUCLEOTIDE SEQUENCE [LARGE SCALE GENOMIC DNA]</scope>
    <source>
        <strain evidence="2 3">DSM 25584</strain>
    </source>
</reference>
<dbReference type="InterPro" id="IPR036390">
    <property type="entry name" value="WH_DNA-bd_sf"/>
</dbReference>
<dbReference type="InterPro" id="IPR036388">
    <property type="entry name" value="WH-like_DNA-bd_sf"/>
</dbReference>
<accession>A0A1G7LFQ1</accession>
<dbReference type="SUPFAM" id="SSF46785">
    <property type="entry name" value="Winged helix' DNA-binding domain"/>
    <property type="match status" value="1"/>
</dbReference>
<protein>
    <recommendedName>
        <fullName evidence="4">DUF3253 domain-containing protein</fullName>
    </recommendedName>
</protein>
<name>A0A1G7LFQ1_9PROT</name>
<evidence type="ECO:0000313" key="2">
    <source>
        <dbReference type="EMBL" id="SDF48305.1"/>
    </source>
</evidence>
<dbReference type="STRING" id="1082479.SAMN05216241_101232"/>
<evidence type="ECO:0000313" key="3">
    <source>
        <dbReference type="Proteomes" id="UP000199415"/>
    </source>
</evidence>
<feature type="region of interest" description="Disordered" evidence="1">
    <location>
        <begin position="1"/>
        <end position="48"/>
    </location>
</feature>
<dbReference type="InterPro" id="IPR021660">
    <property type="entry name" value="DUF3253"/>
</dbReference>
<evidence type="ECO:0008006" key="4">
    <source>
        <dbReference type="Google" id="ProtNLM"/>
    </source>
</evidence>
<dbReference type="Proteomes" id="UP000199415">
    <property type="component" value="Unassembled WGS sequence"/>
</dbReference>
<keyword evidence="3" id="KW-1185">Reference proteome</keyword>
<dbReference type="OrthoDB" id="7631458at2"/>
<sequence>MSRDEDHDGREDGIEHPEHRGDHADADTPRPVRETGTEAAANAPDSDPVADIILGLVAERGPGKSICVSEAARAAQQAFGKPGDDGEAWRRYLPGVRQQAKSLARQGRLRILRKGRPVDPHQPIKGVIRLAAVREDDGAR</sequence>
<proteinExistence type="predicted"/>
<dbReference type="AlphaFoldDB" id="A0A1G7LFQ1"/>
<dbReference type="Gene3D" id="1.10.10.10">
    <property type="entry name" value="Winged helix-like DNA-binding domain superfamily/Winged helix DNA-binding domain"/>
    <property type="match status" value="1"/>
</dbReference>
<dbReference type="Pfam" id="PF11625">
    <property type="entry name" value="DUF3253"/>
    <property type="match status" value="1"/>
</dbReference>
<feature type="compositionally biased region" description="Basic and acidic residues" evidence="1">
    <location>
        <begin position="1"/>
        <end position="36"/>
    </location>
</feature>
<dbReference type="EMBL" id="FNCE01000001">
    <property type="protein sequence ID" value="SDF48305.1"/>
    <property type="molecule type" value="Genomic_DNA"/>
</dbReference>
<dbReference type="RefSeq" id="WP_090018280.1">
    <property type="nucleotide sequence ID" value="NZ_FNCE01000001.1"/>
</dbReference>
<evidence type="ECO:0000256" key="1">
    <source>
        <dbReference type="SAM" id="MobiDB-lite"/>
    </source>
</evidence>
<gene>
    <name evidence="2" type="ORF">SAMN05216241_101232</name>
</gene>